<gene>
    <name evidence="5" type="ORF">PZ740_03670</name>
</gene>
<feature type="domain" description="DJ-1/PfpI" evidence="4">
    <location>
        <begin position="27"/>
        <end position="224"/>
    </location>
</feature>
<keyword evidence="6" id="KW-1185">Reference proteome</keyword>
<dbReference type="GO" id="GO:0005737">
    <property type="term" value="C:cytoplasm"/>
    <property type="evidence" value="ECO:0007669"/>
    <property type="project" value="TreeGrafter"/>
</dbReference>
<keyword evidence="2" id="KW-0456">Lyase</keyword>
<dbReference type="Pfam" id="PF01965">
    <property type="entry name" value="DJ-1_PfpI"/>
    <property type="match status" value="1"/>
</dbReference>
<dbReference type="PANTHER" id="PTHR48094">
    <property type="entry name" value="PROTEIN/NUCLEIC ACID DEGLYCASE DJ-1-RELATED"/>
    <property type="match status" value="1"/>
</dbReference>
<reference evidence="5 6" key="1">
    <citation type="submission" date="2023-03" db="EMBL/GenBank/DDBJ databases">
        <title>YIM 152171 draft genome.</title>
        <authorList>
            <person name="Yang Z."/>
        </authorList>
    </citation>
    <scope>NUCLEOTIDE SEQUENCE [LARGE SCALE GENOMIC DNA]</scope>
    <source>
        <strain evidence="5 6">YIM 152171</strain>
    </source>
</reference>
<dbReference type="SUPFAM" id="SSF52317">
    <property type="entry name" value="Class I glutamine amidotransferase-like"/>
    <property type="match status" value="1"/>
</dbReference>
<dbReference type="InterPro" id="IPR050325">
    <property type="entry name" value="Prot/Nucl_acid_deglycase"/>
</dbReference>
<comment type="caution">
    <text evidence="5">The sequence shown here is derived from an EMBL/GenBank/DDBJ whole genome shotgun (WGS) entry which is preliminary data.</text>
</comment>
<dbReference type="RefSeq" id="WP_327787900.1">
    <property type="nucleotide sequence ID" value="NZ_JARGEQ010000024.1"/>
</dbReference>
<dbReference type="InterPro" id="IPR029062">
    <property type="entry name" value="Class_I_gatase-like"/>
</dbReference>
<keyword evidence="1" id="KW-0346">Stress response</keyword>
<dbReference type="Gene3D" id="3.40.50.880">
    <property type="match status" value="1"/>
</dbReference>
<protein>
    <submittedName>
        <fullName evidence="5">Type 1 glutamine amidotransferase domain-containing protein</fullName>
    </submittedName>
</protein>
<keyword evidence="5" id="KW-0315">Glutamine amidotransferase</keyword>
<evidence type="ECO:0000259" key="4">
    <source>
        <dbReference type="Pfam" id="PF01965"/>
    </source>
</evidence>
<organism evidence="5 6">
    <name type="scientific">Marinimicrococcus flavescens</name>
    <dbReference type="NCBI Taxonomy" id="3031815"/>
    <lineage>
        <taxon>Bacteria</taxon>
        <taxon>Pseudomonadati</taxon>
        <taxon>Pseudomonadota</taxon>
        <taxon>Alphaproteobacteria</taxon>
        <taxon>Geminicoccales</taxon>
        <taxon>Geminicoccaceae</taxon>
        <taxon>Marinimicrococcus</taxon>
    </lineage>
</organism>
<dbReference type="GO" id="GO:0019243">
    <property type="term" value="P:methylglyoxal catabolic process to D-lactate via S-lactoyl-glutathione"/>
    <property type="evidence" value="ECO:0007669"/>
    <property type="project" value="TreeGrafter"/>
</dbReference>
<dbReference type="PANTHER" id="PTHR48094:SF11">
    <property type="entry name" value="GLUTATHIONE-INDEPENDENT GLYOXALASE HSP31-RELATED"/>
    <property type="match status" value="1"/>
</dbReference>
<evidence type="ECO:0000256" key="1">
    <source>
        <dbReference type="ARBA" id="ARBA00023016"/>
    </source>
</evidence>
<evidence type="ECO:0000313" key="5">
    <source>
        <dbReference type="EMBL" id="MDF1585482.1"/>
    </source>
</evidence>
<dbReference type="Proteomes" id="UP001301140">
    <property type="component" value="Unassembled WGS sequence"/>
</dbReference>
<dbReference type="AlphaFoldDB" id="A0AAP3V285"/>
<comment type="similarity">
    <text evidence="3">Belongs to the peptidase C56 family. HSP31-like subfamily.</text>
</comment>
<dbReference type="CDD" id="cd03141">
    <property type="entry name" value="GATase1_Hsp31_like"/>
    <property type="match status" value="1"/>
</dbReference>
<evidence type="ECO:0000256" key="2">
    <source>
        <dbReference type="ARBA" id="ARBA00023239"/>
    </source>
</evidence>
<evidence type="ECO:0000256" key="3">
    <source>
        <dbReference type="ARBA" id="ARBA00038493"/>
    </source>
</evidence>
<sequence length="229" mass="24799">MAKKLLIVLTSHDRLGDTGRKTGFYYEEMAVPYWIFRDAGLEVDIASVRGGHAPHDPASLEDAEEVPEAVRRFRDDEAAMRQIENSLPIDSVDPLDYDAVYLPGGHGTMWDLPDCRPLRTVIETAGRQGAVVAAVCHGPAGLIGATAPDGRPLVAGRRINAFTDEEEKAMELDGVVPFLLESRLRSLGAAFEKSGPMESHVVRDGRLITGQNPASSKAIGQAVLDALRE</sequence>
<proteinExistence type="inferred from homology"/>
<dbReference type="InterPro" id="IPR002818">
    <property type="entry name" value="DJ-1/PfpI"/>
</dbReference>
<evidence type="ECO:0000313" key="6">
    <source>
        <dbReference type="Proteomes" id="UP001301140"/>
    </source>
</evidence>
<dbReference type="GO" id="GO:0019172">
    <property type="term" value="F:glyoxalase III activity"/>
    <property type="evidence" value="ECO:0007669"/>
    <property type="project" value="TreeGrafter"/>
</dbReference>
<dbReference type="EMBL" id="JARGEQ010000024">
    <property type="protein sequence ID" value="MDF1585482.1"/>
    <property type="molecule type" value="Genomic_DNA"/>
</dbReference>
<accession>A0AAP3V285</accession>
<name>A0AAP3V285_9PROT</name>